<proteinExistence type="predicted"/>
<name>A0A1F6UU37_9BACT</name>
<keyword evidence="1" id="KW-0175">Coiled coil</keyword>
<dbReference type="Proteomes" id="UP000177869">
    <property type="component" value="Unassembled WGS sequence"/>
</dbReference>
<feature type="coiled-coil region" evidence="1">
    <location>
        <begin position="75"/>
        <end position="114"/>
    </location>
</feature>
<gene>
    <name evidence="3" type="ORF">A2814_01230</name>
</gene>
<feature type="transmembrane region" description="Helical" evidence="2">
    <location>
        <begin position="26"/>
        <end position="44"/>
    </location>
</feature>
<keyword evidence="2" id="KW-0472">Membrane</keyword>
<feature type="transmembrane region" description="Helical" evidence="2">
    <location>
        <begin position="50"/>
        <end position="72"/>
    </location>
</feature>
<reference evidence="3 4" key="1">
    <citation type="journal article" date="2016" name="Nat. Commun.">
        <title>Thousands of microbial genomes shed light on interconnected biogeochemical processes in an aquifer system.</title>
        <authorList>
            <person name="Anantharaman K."/>
            <person name="Brown C.T."/>
            <person name="Hug L.A."/>
            <person name="Sharon I."/>
            <person name="Castelle C.J."/>
            <person name="Probst A.J."/>
            <person name="Thomas B.C."/>
            <person name="Singh A."/>
            <person name="Wilkins M.J."/>
            <person name="Karaoz U."/>
            <person name="Brodie E.L."/>
            <person name="Williams K.H."/>
            <person name="Hubbard S.S."/>
            <person name="Banfield J.F."/>
        </authorList>
    </citation>
    <scope>NUCLEOTIDE SEQUENCE [LARGE SCALE GENOMIC DNA]</scope>
</reference>
<dbReference type="STRING" id="1801732.A2814_01230"/>
<evidence type="ECO:0000256" key="2">
    <source>
        <dbReference type="SAM" id="Phobius"/>
    </source>
</evidence>
<organism evidence="3 4">
    <name type="scientific">Candidatus Nomurabacteria bacterium RIFCSPHIGHO2_01_FULL_38_19</name>
    <dbReference type="NCBI Taxonomy" id="1801732"/>
    <lineage>
        <taxon>Bacteria</taxon>
        <taxon>Candidatus Nomuraibacteriota</taxon>
    </lineage>
</organism>
<evidence type="ECO:0000313" key="3">
    <source>
        <dbReference type="EMBL" id="OGI60901.1"/>
    </source>
</evidence>
<keyword evidence="2" id="KW-0812">Transmembrane</keyword>
<evidence type="ECO:0000256" key="1">
    <source>
        <dbReference type="SAM" id="Coils"/>
    </source>
</evidence>
<comment type="caution">
    <text evidence="3">The sequence shown here is derived from an EMBL/GenBank/DDBJ whole genome shotgun (WGS) entry which is preliminary data.</text>
</comment>
<dbReference type="AlphaFoldDB" id="A0A1F6UU37"/>
<protein>
    <recommendedName>
        <fullName evidence="5">RiboL-PSP-HEPN domain-containing protein</fullName>
    </recommendedName>
</protein>
<evidence type="ECO:0000313" key="4">
    <source>
        <dbReference type="Proteomes" id="UP000177869"/>
    </source>
</evidence>
<sequence length="214" mass="25167">MGPFQPSGQNSIVQNSFLGSKYFDPVYLFNHIYSFFQHIFYFITSNQVKSLYYFGLFLFAAFFLAITFYSAIRVLEIRKKEKKHLEQEIATYAHQKAEEEKKKQTDEEVSKNERWIKTLTYLFSQSSSDWKLSVIEADSMLDDLMSQLGFQGKDLGEKLKGATQDKFRNLTTAWEVHTVRNRIAHEGLAYEISQHEAKRVIALYEKIFREFGYI</sequence>
<evidence type="ECO:0008006" key="5">
    <source>
        <dbReference type="Google" id="ProtNLM"/>
    </source>
</evidence>
<keyword evidence="2" id="KW-1133">Transmembrane helix</keyword>
<accession>A0A1F6UU37</accession>
<dbReference type="EMBL" id="MFTI01000011">
    <property type="protein sequence ID" value="OGI60901.1"/>
    <property type="molecule type" value="Genomic_DNA"/>
</dbReference>